<evidence type="ECO:0000313" key="2">
    <source>
        <dbReference type="EMBL" id="WEK21061.1"/>
    </source>
</evidence>
<accession>A0AAJ6B915</accession>
<dbReference type="Proteomes" id="UP001214530">
    <property type="component" value="Chromosome"/>
</dbReference>
<dbReference type="AlphaFoldDB" id="A0AAJ6B915"/>
<evidence type="ECO:0000259" key="1">
    <source>
        <dbReference type="Pfam" id="PF14317"/>
    </source>
</evidence>
<dbReference type="EMBL" id="CP119313">
    <property type="protein sequence ID" value="WEK21061.1"/>
    <property type="molecule type" value="Genomic_DNA"/>
</dbReference>
<proteinExistence type="predicted"/>
<organism evidence="2 3">
    <name type="scientific">Candidatus Pedobacter colombiensis</name>
    <dbReference type="NCBI Taxonomy" id="3121371"/>
    <lineage>
        <taxon>Bacteria</taxon>
        <taxon>Pseudomonadati</taxon>
        <taxon>Bacteroidota</taxon>
        <taxon>Sphingobacteriia</taxon>
        <taxon>Sphingobacteriales</taxon>
        <taxon>Sphingobacteriaceae</taxon>
        <taxon>Pedobacter</taxon>
    </lineage>
</organism>
<dbReference type="Pfam" id="PF14317">
    <property type="entry name" value="YcxB"/>
    <property type="match status" value="1"/>
</dbReference>
<evidence type="ECO:0000313" key="3">
    <source>
        <dbReference type="Proteomes" id="UP001214530"/>
    </source>
</evidence>
<name>A0AAJ6B915_9SPHI</name>
<reference evidence="2" key="1">
    <citation type="submission" date="2023-03" db="EMBL/GenBank/DDBJ databases">
        <title>Andean soil-derived lignocellulolytic bacterial consortium as a source of novel taxa and putative plastic-active enzymes.</title>
        <authorList>
            <person name="Diaz-Garcia L."/>
            <person name="Chuvochina M."/>
            <person name="Feuerriegel G."/>
            <person name="Bunk B."/>
            <person name="Sproer C."/>
            <person name="Streit W.R."/>
            <person name="Rodriguez L.M."/>
            <person name="Overmann J."/>
            <person name="Jimenez D.J."/>
        </authorList>
    </citation>
    <scope>NUCLEOTIDE SEQUENCE</scope>
    <source>
        <strain evidence="2">MAG 3858</strain>
    </source>
</reference>
<sequence length="101" mass="11696">MKYVIGRRLKRAATELSGMADSPIQLEIADDHLHVIDRAGDYKYMFSAITLISEIPNHFLIKLSNSQVLIIPKINTSLCNDIKNIKTTHNLPFRHHLDWKW</sequence>
<feature type="domain" description="YcxB-like C-terminal" evidence="1">
    <location>
        <begin position="29"/>
        <end position="73"/>
    </location>
</feature>
<dbReference type="InterPro" id="IPR025588">
    <property type="entry name" value="YcxB-like_C"/>
</dbReference>
<gene>
    <name evidence="2" type="ORF">P0Y49_07900</name>
</gene>
<protein>
    <submittedName>
        <fullName evidence="2">YcxB family protein</fullName>
    </submittedName>
</protein>